<feature type="transmembrane region" description="Helical" evidence="5">
    <location>
        <begin position="66"/>
        <end position="90"/>
    </location>
</feature>
<feature type="transmembrane region" description="Helical" evidence="5">
    <location>
        <begin position="20"/>
        <end position="45"/>
    </location>
</feature>
<dbReference type="Pfam" id="PF09685">
    <property type="entry name" value="MamF_MmsF"/>
    <property type="match status" value="1"/>
</dbReference>
<keyword evidence="4 5" id="KW-0472">Membrane</keyword>
<keyword evidence="3 5" id="KW-1133">Transmembrane helix</keyword>
<gene>
    <name evidence="6" type="ORF">CBQ26_09405</name>
</gene>
<name>A0A2D0A834_9DEIO</name>
<dbReference type="RefSeq" id="WP_088248365.1">
    <property type="nucleotide sequence ID" value="NZ_BNAM01000016.1"/>
</dbReference>
<protein>
    <recommendedName>
        <fullName evidence="8">DUF4870 domain-containing protein</fullName>
    </recommendedName>
</protein>
<organism evidence="6 7">
    <name type="scientific">Deinococcus indicus</name>
    <dbReference type="NCBI Taxonomy" id="223556"/>
    <lineage>
        <taxon>Bacteria</taxon>
        <taxon>Thermotogati</taxon>
        <taxon>Deinococcota</taxon>
        <taxon>Deinococci</taxon>
        <taxon>Deinococcales</taxon>
        <taxon>Deinococcaceae</taxon>
        <taxon>Deinococcus</taxon>
    </lineage>
</organism>
<evidence type="ECO:0000313" key="7">
    <source>
        <dbReference type="Proteomes" id="UP000197208"/>
    </source>
</evidence>
<feature type="transmembrane region" description="Helical" evidence="5">
    <location>
        <begin position="102"/>
        <end position="135"/>
    </location>
</feature>
<evidence type="ECO:0000256" key="4">
    <source>
        <dbReference type="ARBA" id="ARBA00023136"/>
    </source>
</evidence>
<dbReference type="Proteomes" id="UP000197208">
    <property type="component" value="Unassembled WGS sequence"/>
</dbReference>
<evidence type="ECO:0000256" key="2">
    <source>
        <dbReference type="ARBA" id="ARBA00022692"/>
    </source>
</evidence>
<evidence type="ECO:0000256" key="1">
    <source>
        <dbReference type="ARBA" id="ARBA00004141"/>
    </source>
</evidence>
<dbReference type="AlphaFoldDB" id="A0A2D0A834"/>
<dbReference type="OrthoDB" id="9808930at2"/>
<evidence type="ECO:0008006" key="8">
    <source>
        <dbReference type="Google" id="ProtNLM"/>
    </source>
</evidence>
<accession>A0A2D0A834</accession>
<comment type="subcellular location">
    <subcellularLocation>
        <location evidence="1">Membrane</location>
        <topology evidence="1">Multi-pass membrane protein</topology>
    </subcellularLocation>
</comment>
<dbReference type="InterPro" id="IPR019109">
    <property type="entry name" value="MamF_MmsF"/>
</dbReference>
<evidence type="ECO:0000313" key="6">
    <source>
        <dbReference type="EMBL" id="OWL96578.1"/>
    </source>
</evidence>
<reference evidence="6 7" key="1">
    <citation type="submission" date="2017-05" db="EMBL/GenBank/DDBJ databases">
        <title>De novo genome assembly of Deniococcus indicus strain DR1.</title>
        <authorList>
            <person name="Chauhan D."/>
            <person name="Yennamalli R.M."/>
            <person name="Priyadarshini R."/>
        </authorList>
    </citation>
    <scope>NUCLEOTIDE SEQUENCE [LARGE SCALE GENOMIC DNA]</scope>
    <source>
        <strain evidence="6 7">DR1</strain>
    </source>
</reference>
<keyword evidence="2 5" id="KW-0812">Transmembrane</keyword>
<keyword evidence="7" id="KW-1185">Reference proteome</keyword>
<dbReference type="EMBL" id="NHMK01000011">
    <property type="protein sequence ID" value="OWL96578.1"/>
    <property type="molecule type" value="Genomic_DNA"/>
</dbReference>
<evidence type="ECO:0000256" key="3">
    <source>
        <dbReference type="ARBA" id="ARBA00022989"/>
    </source>
</evidence>
<sequence>MSRSLPVIPEPDRTPAIITHLSPLAGLLLPTLGNVLGPLVAWLAFRDRSGALDEQGKEALNFQLSFWLYGLVVGVLAFMLFSAGLIGGAVGAAAGTPDLGALAFLGTFGAFFLFFLPVMAVLGLVPFVFMIVAVVRVSAGQPYRYPLSIRFLR</sequence>
<evidence type="ECO:0000256" key="5">
    <source>
        <dbReference type="SAM" id="Phobius"/>
    </source>
</evidence>
<proteinExistence type="predicted"/>
<comment type="caution">
    <text evidence="6">The sequence shown here is derived from an EMBL/GenBank/DDBJ whole genome shotgun (WGS) entry which is preliminary data.</text>
</comment>